<reference evidence="8 9" key="1">
    <citation type="journal article" date="2015" name="Sci. Rep.">
        <title>Genome of the facultative scuticociliatosis pathogen Pseudocohnilembus persalinus provides insight into its virulence through horizontal gene transfer.</title>
        <authorList>
            <person name="Xiong J."/>
            <person name="Wang G."/>
            <person name="Cheng J."/>
            <person name="Tian M."/>
            <person name="Pan X."/>
            <person name="Warren A."/>
            <person name="Jiang C."/>
            <person name="Yuan D."/>
            <person name="Miao W."/>
        </authorList>
    </citation>
    <scope>NUCLEOTIDE SEQUENCE [LARGE SCALE GENOMIC DNA]</scope>
    <source>
        <strain evidence="8">36N120E</strain>
    </source>
</reference>
<evidence type="ECO:0000313" key="8">
    <source>
        <dbReference type="EMBL" id="KRX08271.1"/>
    </source>
</evidence>
<evidence type="ECO:0000256" key="5">
    <source>
        <dbReference type="ARBA" id="ARBA00023136"/>
    </source>
</evidence>
<protein>
    <submittedName>
        <fullName evidence="8">Uncharacterized protein</fullName>
    </submittedName>
</protein>
<dbReference type="PANTHER" id="PTHR12385">
    <property type="entry name" value="CHOLINE TRANSPORTER-LIKE (SLC FAMILY 44)"/>
    <property type="match status" value="1"/>
</dbReference>
<dbReference type="InterPro" id="IPR007603">
    <property type="entry name" value="Choline_transptr-like"/>
</dbReference>
<dbReference type="Proteomes" id="UP000054937">
    <property type="component" value="Unassembled WGS sequence"/>
</dbReference>
<gene>
    <name evidence="8" type="ORF">PPERSA_01732</name>
</gene>
<dbReference type="PANTHER" id="PTHR12385:SF14">
    <property type="entry name" value="CHOLINE TRANSPORTER-LIKE 2"/>
    <property type="match status" value="1"/>
</dbReference>
<comment type="caution">
    <text evidence="8">The sequence shown here is derived from an EMBL/GenBank/DDBJ whole genome shotgun (WGS) entry which is preliminary data.</text>
</comment>
<evidence type="ECO:0000313" key="9">
    <source>
        <dbReference type="Proteomes" id="UP000054937"/>
    </source>
</evidence>
<feature type="transmembrane region" description="Helical" evidence="7">
    <location>
        <begin position="179"/>
        <end position="201"/>
    </location>
</feature>
<comment type="similarity">
    <text evidence="2">Belongs to the CTL (choline transporter-like) family.</text>
</comment>
<evidence type="ECO:0000256" key="2">
    <source>
        <dbReference type="ARBA" id="ARBA00007168"/>
    </source>
</evidence>
<accession>A0A0V0R155</accession>
<proteinExistence type="inferred from homology"/>
<name>A0A0V0R155_PSEPJ</name>
<dbReference type="AlphaFoldDB" id="A0A0V0R155"/>
<dbReference type="InParanoid" id="A0A0V0R155"/>
<keyword evidence="3 7" id="KW-0812">Transmembrane</keyword>
<feature type="transmembrane region" description="Helical" evidence="7">
    <location>
        <begin position="46"/>
        <end position="64"/>
    </location>
</feature>
<evidence type="ECO:0000256" key="4">
    <source>
        <dbReference type="ARBA" id="ARBA00022989"/>
    </source>
</evidence>
<keyword evidence="5 7" id="KW-0472">Membrane</keyword>
<keyword evidence="9" id="KW-1185">Reference proteome</keyword>
<dbReference type="EMBL" id="LDAU01000066">
    <property type="protein sequence ID" value="KRX08271.1"/>
    <property type="molecule type" value="Genomic_DNA"/>
</dbReference>
<evidence type="ECO:0000256" key="7">
    <source>
        <dbReference type="SAM" id="Phobius"/>
    </source>
</evidence>
<feature type="transmembrane region" description="Helical" evidence="7">
    <location>
        <begin position="208"/>
        <end position="232"/>
    </location>
</feature>
<keyword evidence="6" id="KW-0325">Glycoprotein</keyword>
<evidence type="ECO:0000256" key="6">
    <source>
        <dbReference type="ARBA" id="ARBA00023180"/>
    </source>
</evidence>
<evidence type="ECO:0000256" key="1">
    <source>
        <dbReference type="ARBA" id="ARBA00004141"/>
    </source>
</evidence>
<dbReference type="GO" id="GO:0016020">
    <property type="term" value="C:membrane"/>
    <property type="evidence" value="ECO:0007669"/>
    <property type="project" value="UniProtKB-SubCell"/>
</dbReference>
<dbReference type="OrthoDB" id="420519at2759"/>
<keyword evidence="4 7" id="KW-1133">Transmembrane helix</keyword>
<evidence type="ECO:0000256" key="3">
    <source>
        <dbReference type="ARBA" id="ARBA00022692"/>
    </source>
</evidence>
<comment type="subcellular location">
    <subcellularLocation>
        <location evidence="1">Membrane</location>
        <topology evidence="1">Multi-pass membrane protein</topology>
    </subcellularLocation>
</comment>
<organism evidence="8 9">
    <name type="scientific">Pseudocohnilembus persalinus</name>
    <name type="common">Ciliate</name>
    <dbReference type="NCBI Taxonomy" id="266149"/>
    <lineage>
        <taxon>Eukaryota</taxon>
        <taxon>Sar</taxon>
        <taxon>Alveolata</taxon>
        <taxon>Ciliophora</taxon>
        <taxon>Intramacronucleata</taxon>
        <taxon>Oligohymenophorea</taxon>
        <taxon>Scuticociliatia</taxon>
        <taxon>Philasterida</taxon>
        <taxon>Pseudocohnilembidae</taxon>
        <taxon>Pseudocohnilembus</taxon>
    </lineage>
</organism>
<dbReference type="GO" id="GO:0022857">
    <property type="term" value="F:transmembrane transporter activity"/>
    <property type="evidence" value="ECO:0007669"/>
    <property type="project" value="InterPro"/>
</dbReference>
<sequence>MQGKLKKINPVKGVQIVQQDQDEFFEDGDGQVLINGPVEERQCTDVFCLFIFIAANIAFFVILIDGWTNGEPRKLFSIYDSSGMACRYDVKDKPCNLSNDIQNCGNEESCQYYTSQGWDYNAEQYISKEIFCIYSTEPVLNTFCLPTTQVLQNIPQLQESMDQITSIKQLDGWFNDLQISWPVIFGSLGIIFWLGLVYIIFIGLFSSIIVWCFIFYALCFVLKDLQGIYIYILTNILKIIMQNNIIQDFQTETLIYKSHLVVEIFVVPLRKL</sequence>